<dbReference type="SMART" id="SM00079">
    <property type="entry name" value="PBPe"/>
    <property type="match status" value="1"/>
</dbReference>
<evidence type="ECO:0000256" key="1">
    <source>
        <dbReference type="ARBA" id="ARBA00022729"/>
    </source>
</evidence>
<reference evidence="4 5" key="1">
    <citation type="submission" date="2015-06" db="EMBL/GenBank/DDBJ databases">
        <title>Draft genome sequence of an Alphaproteobacteria species associated to the Mediterranean sponge Oscarella lobularis.</title>
        <authorList>
            <person name="Jourda C."/>
            <person name="Santini S."/>
            <person name="Claverie J.-M."/>
        </authorList>
    </citation>
    <scope>NUCLEOTIDE SEQUENCE [LARGE SCALE GENOMIC DNA]</scope>
    <source>
        <strain evidence="4">IGS</strain>
    </source>
</reference>
<evidence type="ECO:0000259" key="2">
    <source>
        <dbReference type="SMART" id="SM00062"/>
    </source>
</evidence>
<dbReference type="GO" id="GO:0015276">
    <property type="term" value="F:ligand-gated monoatomic ion channel activity"/>
    <property type="evidence" value="ECO:0007669"/>
    <property type="project" value="InterPro"/>
</dbReference>
<dbReference type="Pfam" id="PF00497">
    <property type="entry name" value="SBP_bac_3"/>
    <property type="match status" value="1"/>
</dbReference>
<dbReference type="GO" id="GO:0016020">
    <property type="term" value="C:membrane"/>
    <property type="evidence" value="ECO:0007669"/>
    <property type="project" value="InterPro"/>
</dbReference>
<dbReference type="PANTHER" id="PTHR35936">
    <property type="entry name" value="MEMBRANE-BOUND LYTIC MUREIN TRANSGLYCOSYLASE F"/>
    <property type="match status" value="1"/>
</dbReference>
<accession>A0A0J9GWM2</accession>
<feature type="domain" description="Solute-binding protein family 3/N-terminal" evidence="2">
    <location>
        <begin position="95"/>
        <end position="322"/>
    </location>
</feature>
<dbReference type="InterPro" id="IPR001638">
    <property type="entry name" value="Solute-binding_3/MltF_N"/>
</dbReference>
<dbReference type="PANTHER" id="PTHR35936:SF17">
    <property type="entry name" value="ARGININE-BINDING EXTRACELLULAR PROTEIN ARTP"/>
    <property type="match status" value="1"/>
</dbReference>
<keyword evidence="5" id="KW-1185">Reference proteome</keyword>
<evidence type="ECO:0000313" key="4">
    <source>
        <dbReference type="EMBL" id="KMW57938.1"/>
    </source>
</evidence>
<evidence type="ECO:0000259" key="3">
    <source>
        <dbReference type="SMART" id="SM00079"/>
    </source>
</evidence>
<dbReference type="SMART" id="SM00062">
    <property type="entry name" value="PBPb"/>
    <property type="match status" value="1"/>
</dbReference>
<protein>
    <submittedName>
        <fullName evidence="4">Amino acid ABC transporter, periplasmic amino acid-binding protein</fullName>
    </submittedName>
</protein>
<dbReference type="PATRIC" id="fig|1675527.3.peg.3043"/>
<dbReference type="EMBL" id="LFTY01000002">
    <property type="protein sequence ID" value="KMW57938.1"/>
    <property type="molecule type" value="Genomic_DNA"/>
</dbReference>
<dbReference type="STRING" id="1675527.AIOL_002906"/>
<gene>
    <name evidence="4" type="ORF">AIOL_002906</name>
</gene>
<dbReference type="SUPFAM" id="SSF53850">
    <property type="entry name" value="Periplasmic binding protein-like II"/>
    <property type="match status" value="1"/>
</dbReference>
<dbReference type="Gene3D" id="3.40.190.10">
    <property type="entry name" value="Periplasmic binding protein-like II"/>
    <property type="match status" value="2"/>
</dbReference>
<feature type="domain" description="Ionotropic glutamate receptor C-terminal" evidence="3">
    <location>
        <begin position="95"/>
        <end position="321"/>
    </location>
</feature>
<dbReference type="InterPro" id="IPR001320">
    <property type="entry name" value="Iontro_rcpt_C"/>
</dbReference>
<name>A0A0J9GWM2_9RHOB</name>
<comment type="caution">
    <text evidence="4">The sequence shown here is derived from an EMBL/GenBank/DDBJ whole genome shotgun (WGS) entry which is preliminary data.</text>
</comment>
<organism evidence="4 5">
    <name type="scientific">Candidatus Rhodobacter oscarellae</name>
    <dbReference type="NCBI Taxonomy" id="1675527"/>
    <lineage>
        <taxon>Bacteria</taxon>
        <taxon>Pseudomonadati</taxon>
        <taxon>Pseudomonadota</taxon>
        <taxon>Alphaproteobacteria</taxon>
        <taxon>Rhodobacterales</taxon>
        <taxon>Rhodobacter group</taxon>
        <taxon>Rhodobacter</taxon>
    </lineage>
</organism>
<keyword evidence="1" id="KW-0732">Signal</keyword>
<proteinExistence type="predicted"/>
<evidence type="ECO:0000313" key="5">
    <source>
        <dbReference type="Proteomes" id="UP000037178"/>
    </source>
</evidence>
<dbReference type="AlphaFoldDB" id="A0A0J9GWM2"/>
<sequence>MRGRVDPIKMQRLRAICTSCALTRTKCAQRGDRLDFREGNELGVLDFPHRGRNLGANKNGSHAMKLISALTGLLAGFAASVAMADGHLPDLEGRTVVVVTENAYPPLQFVDSAGNAVGWEYDAMAEIATRINITVEYENISWDAMIPAVSEGQFDLGMTGITIRDDRAEIVDFSDAYMRSEMVMMVRGDEDRFSDAASFAAGDDLLMAAQPGTTPFYVGVYDVLDGNEANPRIKLFETFGAGVQALRTGDVDLVLTDGTAGNGYVDASGGGLKIVGEKLGTEDFGFIYPKGSDLVEPINAAIASMKEDGTIEALNTKWFLEYKLGE</sequence>
<dbReference type="Proteomes" id="UP000037178">
    <property type="component" value="Unassembled WGS sequence"/>
</dbReference>